<dbReference type="Gene3D" id="1.25.40.20">
    <property type="entry name" value="Ankyrin repeat-containing domain"/>
    <property type="match status" value="1"/>
</dbReference>
<proteinExistence type="predicted"/>
<dbReference type="AlphaFoldDB" id="A0A0X8X2S5"/>
<dbReference type="SUPFAM" id="SSF48403">
    <property type="entry name" value="Ankyrin repeat"/>
    <property type="match status" value="1"/>
</dbReference>
<sequence length="287" mass="32103">MNICKVFFICLVLNIGLTKCTGGDAVADGQNLLASDYRIFHGTIAWDLAKAIDGNDREKIIKIVGKNKHLINVVDPKYGQTLLGLAVYNDKYNSCQALVDLGANPNAPNNYDGKTPLMEAVNIGYADGETDSRLLILLLKHGGNPNNQQKYIDYSGSHGQTPLMIACAQGNLSYVKILINAGADINKNYSTHSSLLYSAMLSDNPDLVMFLIQKGIDFTKPLFITDSGSKEYITESLRTWRFDLGSEKYKKKMLIVAFLKEHGMDYRKTKIPDYYYDSYDAEYLNKY</sequence>
<keyword evidence="2" id="KW-1185">Reference proteome</keyword>
<dbReference type="InterPro" id="IPR002110">
    <property type="entry name" value="Ankyrin_rpt"/>
</dbReference>
<dbReference type="InterPro" id="IPR036770">
    <property type="entry name" value="Ankyrin_rpt-contain_sf"/>
</dbReference>
<dbReference type="PANTHER" id="PTHR24198:SF194">
    <property type="entry name" value="INVERSIN-A"/>
    <property type="match status" value="1"/>
</dbReference>
<dbReference type="PANTHER" id="PTHR24198">
    <property type="entry name" value="ANKYRIN REPEAT AND PROTEIN KINASE DOMAIN-CONTAINING PROTEIN"/>
    <property type="match status" value="1"/>
</dbReference>
<gene>
    <name evidence="1" type="ORF">MgSA37_00731</name>
</gene>
<evidence type="ECO:0000313" key="1">
    <source>
        <dbReference type="EMBL" id="BAU52569.1"/>
    </source>
</evidence>
<name>A0A0X8X2S5_9SPHI</name>
<dbReference type="SMART" id="SM00248">
    <property type="entry name" value="ANK"/>
    <property type="match status" value="4"/>
</dbReference>
<organism evidence="1 2">
    <name type="scientific">Mucilaginibacter gotjawali</name>
    <dbReference type="NCBI Taxonomy" id="1550579"/>
    <lineage>
        <taxon>Bacteria</taxon>
        <taxon>Pseudomonadati</taxon>
        <taxon>Bacteroidota</taxon>
        <taxon>Sphingobacteriia</taxon>
        <taxon>Sphingobacteriales</taxon>
        <taxon>Sphingobacteriaceae</taxon>
        <taxon>Mucilaginibacter</taxon>
    </lineage>
</organism>
<protein>
    <submittedName>
        <fullName evidence="1">Ankyrin repeat protein</fullName>
    </submittedName>
</protein>
<dbReference type="OrthoDB" id="1942479at2"/>
<accession>A0A0X8X2S5</accession>
<dbReference type="PROSITE" id="PS50297">
    <property type="entry name" value="ANK_REP_REGION"/>
    <property type="match status" value="1"/>
</dbReference>
<dbReference type="EMBL" id="AP017313">
    <property type="protein sequence ID" value="BAU52569.1"/>
    <property type="molecule type" value="Genomic_DNA"/>
</dbReference>
<dbReference type="PROSITE" id="PS50088">
    <property type="entry name" value="ANK_REPEAT"/>
    <property type="match status" value="3"/>
</dbReference>
<reference evidence="1 2" key="1">
    <citation type="submission" date="2015-12" db="EMBL/GenBank/DDBJ databases">
        <title>Genome sequence of Mucilaginibacter gotjawali.</title>
        <authorList>
            <person name="Lee J.S."/>
            <person name="Lee K.C."/>
            <person name="Kim K.K."/>
            <person name="Lee B.W."/>
        </authorList>
    </citation>
    <scope>NUCLEOTIDE SEQUENCE [LARGE SCALE GENOMIC DNA]</scope>
    <source>
        <strain evidence="1 2">SA3-7</strain>
    </source>
</reference>
<dbReference type="KEGG" id="mgot:MgSA37_00731"/>
<dbReference type="RefSeq" id="WP_096349880.1">
    <property type="nucleotide sequence ID" value="NZ_AP017313.1"/>
</dbReference>
<dbReference type="Pfam" id="PF12796">
    <property type="entry name" value="Ank_2"/>
    <property type="match status" value="2"/>
</dbReference>
<dbReference type="Proteomes" id="UP000218263">
    <property type="component" value="Chromosome"/>
</dbReference>
<evidence type="ECO:0000313" key="2">
    <source>
        <dbReference type="Proteomes" id="UP000218263"/>
    </source>
</evidence>